<proteinExistence type="predicted"/>
<dbReference type="Gene3D" id="3.40.50.720">
    <property type="entry name" value="NAD(P)-binding Rossmann-like Domain"/>
    <property type="match status" value="1"/>
</dbReference>
<dbReference type="OrthoDB" id="9769113at2"/>
<dbReference type="AlphaFoldDB" id="D6SN88"/>
<dbReference type="eggNOG" id="COG0451">
    <property type="taxonomic scope" value="Bacteria"/>
</dbReference>
<dbReference type="SUPFAM" id="SSF51735">
    <property type="entry name" value="NAD(P)-binding Rossmann-fold domains"/>
    <property type="match status" value="1"/>
</dbReference>
<dbReference type="EMBL" id="ACJN02000002">
    <property type="protein sequence ID" value="EFI34214.1"/>
    <property type="molecule type" value="Genomic_DNA"/>
</dbReference>
<dbReference type="InterPro" id="IPR050177">
    <property type="entry name" value="Lipid_A_modif_metabolic_enz"/>
</dbReference>
<name>D6SN88_9BACT</name>
<dbReference type="InterPro" id="IPR001509">
    <property type="entry name" value="Epimerase_deHydtase"/>
</dbReference>
<feature type="domain" description="NAD-dependent epimerase/dehydratase" evidence="1">
    <location>
        <begin position="4"/>
        <end position="206"/>
    </location>
</feature>
<comment type="caution">
    <text evidence="2">The sequence shown here is derived from an EMBL/GenBank/DDBJ whole genome shotgun (WGS) entry which is preliminary data.</text>
</comment>
<protein>
    <submittedName>
        <fullName evidence="2">NAD-dependent epimerase/dehydratase</fullName>
    </submittedName>
</protein>
<reference evidence="2" key="1">
    <citation type="submission" date="2010-05" db="EMBL/GenBank/DDBJ databases">
        <title>The draft genome of Desulfonatronospira thiodismutans ASO3-1.</title>
        <authorList>
            <consortium name="US DOE Joint Genome Institute (JGI-PGF)"/>
            <person name="Lucas S."/>
            <person name="Copeland A."/>
            <person name="Lapidus A."/>
            <person name="Cheng J.-F."/>
            <person name="Bruce D."/>
            <person name="Goodwin L."/>
            <person name="Pitluck S."/>
            <person name="Chertkov O."/>
            <person name="Brettin T."/>
            <person name="Detter J.C."/>
            <person name="Han C."/>
            <person name="Land M.L."/>
            <person name="Hauser L."/>
            <person name="Kyrpides N."/>
            <person name="Mikhailova N."/>
            <person name="Muyzer G."/>
            <person name="Woyke T."/>
        </authorList>
    </citation>
    <scope>NUCLEOTIDE SEQUENCE [LARGE SCALE GENOMIC DNA]</scope>
    <source>
        <strain evidence="2">ASO3-1</strain>
    </source>
</reference>
<dbReference type="RefSeq" id="WP_008869542.1">
    <property type="nucleotide sequence ID" value="NZ_ACJN02000002.1"/>
</dbReference>
<dbReference type="PANTHER" id="PTHR43245">
    <property type="entry name" value="BIFUNCTIONAL POLYMYXIN RESISTANCE PROTEIN ARNA"/>
    <property type="match status" value="1"/>
</dbReference>
<organism evidence="2 3">
    <name type="scientific">Desulfonatronospira thiodismutans ASO3-1</name>
    <dbReference type="NCBI Taxonomy" id="555779"/>
    <lineage>
        <taxon>Bacteria</taxon>
        <taxon>Pseudomonadati</taxon>
        <taxon>Thermodesulfobacteriota</taxon>
        <taxon>Desulfovibrionia</taxon>
        <taxon>Desulfovibrionales</taxon>
        <taxon>Desulfonatronovibrionaceae</taxon>
        <taxon>Desulfonatronospira</taxon>
    </lineage>
</organism>
<gene>
    <name evidence="2" type="ORF">Dthio_PD1565</name>
</gene>
<keyword evidence="3" id="KW-1185">Reference proteome</keyword>
<dbReference type="InterPro" id="IPR036291">
    <property type="entry name" value="NAD(P)-bd_dom_sf"/>
</dbReference>
<sequence>MHFTVLGASGFIGRALLAGIRGQGYQVLAPGREEISRWPDALRDMDLGHVIYCIGVTADFRTRPLDAVEAHVCVLKRLLKSGRFTSLTYLSSVRVYAYAGSTREDSELWVRPDSLDALYNLSKLMGESACLQGSKRARVVRLSHVYGFDPASPDFLSSVLQDAARTGKVTFRTSPDSAKDYISLKDVVELLPLIARDGQYGIYNLACGMNLSNQELADMLRDQGIEVEFASRVARWTFPRIDISRLKSQFYSPGRTLARDLPGLLNEYRRFYEG</sequence>
<evidence type="ECO:0000259" key="1">
    <source>
        <dbReference type="Pfam" id="PF01370"/>
    </source>
</evidence>
<evidence type="ECO:0000313" key="3">
    <source>
        <dbReference type="Proteomes" id="UP000005496"/>
    </source>
</evidence>
<dbReference type="Proteomes" id="UP000005496">
    <property type="component" value="Unassembled WGS sequence"/>
</dbReference>
<accession>D6SN88</accession>
<dbReference type="Pfam" id="PF01370">
    <property type="entry name" value="Epimerase"/>
    <property type="match status" value="1"/>
</dbReference>
<evidence type="ECO:0000313" key="2">
    <source>
        <dbReference type="EMBL" id="EFI34214.1"/>
    </source>
</evidence>